<dbReference type="InterPro" id="IPR002833">
    <property type="entry name" value="PTH2"/>
</dbReference>
<evidence type="ECO:0000256" key="2">
    <source>
        <dbReference type="ARBA" id="ARBA00022801"/>
    </source>
</evidence>
<name>A0A9W8CY89_9FUNG</name>
<dbReference type="InterPro" id="IPR042237">
    <property type="entry name" value="PTRHD1"/>
</dbReference>
<dbReference type="EC" id="3.1.1.29" evidence="1"/>
<evidence type="ECO:0000256" key="1">
    <source>
        <dbReference type="ARBA" id="ARBA00013260"/>
    </source>
</evidence>
<sequence>MSAPLTVFIVMRKDLAKVLQWPLGSIVAQGSHAAVAAIWKYRDDARVKEYTGSLDSMHKVVLGTKNEASLLKVAEDLAQKDIPFYLWTEQPENVPTCLATVPVLRSDLGDVLKRCSLLS</sequence>
<dbReference type="OrthoDB" id="201213at2759"/>
<evidence type="ECO:0000313" key="4">
    <source>
        <dbReference type="EMBL" id="KAJ1735824.1"/>
    </source>
</evidence>
<dbReference type="EMBL" id="JANBOI010000010">
    <property type="protein sequence ID" value="KAJ1735824.1"/>
    <property type="molecule type" value="Genomic_DNA"/>
</dbReference>
<dbReference type="Pfam" id="PF01981">
    <property type="entry name" value="PTH2"/>
    <property type="match status" value="1"/>
</dbReference>
<proteinExistence type="predicted"/>
<gene>
    <name evidence="4" type="ORF">LPJ61_000330</name>
</gene>
<dbReference type="AlphaFoldDB" id="A0A9W8CY89"/>
<accession>A0A9W8CY89</accession>
<dbReference type="InterPro" id="IPR023476">
    <property type="entry name" value="Pep_tRNA_hydro_II_dom_sf"/>
</dbReference>
<dbReference type="Gene3D" id="3.40.1490.10">
    <property type="entry name" value="Bit1"/>
    <property type="match status" value="1"/>
</dbReference>
<comment type="catalytic activity">
    <reaction evidence="3">
        <text>an N-acyl-L-alpha-aminoacyl-tRNA + H2O = an N-acyl-L-amino acid + a tRNA + H(+)</text>
        <dbReference type="Rhea" id="RHEA:54448"/>
        <dbReference type="Rhea" id="RHEA-COMP:10123"/>
        <dbReference type="Rhea" id="RHEA-COMP:13883"/>
        <dbReference type="ChEBI" id="CHEBI:15377"/>
        <dbReference type="ChEBI" id="CHEBI:15378"/>
        <dbReference type="ChEBI" id="CHEBI:59874"/>
        <dbReference type="ChEBI" id="CHEBI:78442"/>
        <dbReference type="ChEBI" id="CHEBI:138191"/>
        <dbReference type="EC" id="3.1.1.29"/>
    </reaction>
</comment>
<comment type="caution">
    <text evidence="4">The sequence shown here is derived from an EMBL/GenBank/DDBJ whole genome shotgun (WGS) entry which is preliminary data.</text>
</comment>
<keyword evidence="5" id="KW-1185">Reference proteome</keyword>
<dbReference type="PANTHER" id="PTHR46194">
    <property type="entry name" value="PEPTIDYL-TRNA HYDROLASE PTRHD1-RELATED"/>
    <property type="match status" value="1"/>
</dbReference>
<evidence type="ECO:0000313" key="5">
    <source>
        <dbReference type="Proteomes" id="UP001143981"/>
    </source>
</evidence>
<dbReference type="Proteomes" id="UP001143981">
    <property type="component" value="Unassembled WGS sequence"/>
</dbReference>
<dbReference type="SUPFAM" id="SSF102462">
    <property type="entry name" value="Peptidyl-tRNA hydrolase II"/>
    <property type="match status" value="1"/>
</dbReference>
<keyword evidence="2" id="KW-0378">Hydrolase</keyword>
<organism evidence="4 5">
    <name type="scientific">Coemansia biformis</name>
    <dbReference type="NCBI Taxonomy" id="1286918"/>
    <lineage>
        <taxon>Eukaryota</taxon>
        <taxon>Fungi</taxon>
        <taxon>Fungi incertae sedis</taxon>
        <taxon>Zoopagomycota</taxon>
        <taxon>Kickxellomycotina</taxon>
        <taxon>Kickxellomycetes</taxon>
        <taxon>Kickxellales</taxon>
        <taxon>Kickxellaceae</taxon>
        <taxon>Coemansia</taxon>
    </lineage>
</organism>
<evidence type="ECO:0000256" key="3">
    <source>
        <dbReference type="ARBA" id="ARBA00048707"/>
    </source>
</evidence>
<protein>
    <recommendedName>
        <fullName evidence="1">peptidyl-tRNA hydrolase</fullName>
        <ecNumber evidence="1">3.1.1.29</ecNumber>
    </recommendedName>
</protein>
<dbReference type="GO" id="GO:0004045">
    <property type="term" value="F:peptidyl-tRNA hydrolase activity"/>
    <property type="evidence" value="ECO:0007669"/>
    <property type="project" value="UniProtKB-EC"/>
</dbReference>
<reference evidence="4" key="1">
    <citation type="submission" date="2022-07" db="EMBL/GenBank/DDBJ databases">
        <title>Phylogenomic reconstructions and comparative analyses of Kickxellomycotina fungi.</title>
        <authorList>
            <person name="Reynolds N.K."/>
            <person name="Stajich J.E."/>
            <person name="Barry K."/>
            <person name="Grigoriev I.V."/>
            <person name="Crous P."/>
            <person name="Smith M.E."/>
        </authorList>
    </citation>
    <scope>NUCLEOTIDE SEQUENCE</scope>
    <source>
        <strain evidence="4">BCRC 34381</strain>
    </source>
</reference>
<dbReference type="PANTHER" id="PTHR46194:SF1">
    <property type="entry name" value="PEPTIDYL-TRNA HYDROLASE PTRHD1-RELATED"/>
    <property type="match status" value="1"/>
</dbReference>